<keyword evidence="9" id="KW-1185">Reference proteome</keyword>
<proteinExistence type="predicted"/>
<dbReference type="STRING" id="1184251.TCELL_1267"/>
<feature type="transmembrane region" description="Helical" evidence="6">
    <location>
        <begin position="170"/>
        <end position="192"/>
    </location>
</feature>
<feature type="transmembrane region" description="Helical" evidence="6">
    <location>
        <begin position="251"/>
        <end position="273"/>
    </location>
</feature>
<dbReference type="HOGENOM" id="CLU_007100_9_5_2"/>
<organism evidence="8 9">
    <name type="scientific">Thermogladius calderae (strain DSM 22663 / VKM B-2946 / 1633)</name>
    <dbReference type="NCBI Taxonomy" id="1184251"/>
    <lineage>
        <taxon>Archaea</taxon>
        <taxon>Thermoproteota</taxon>
        <taxon>Thermoprotei</taxon>
        <taxon>Desulfurococcales</taxon>
        <taxon>Desulfurococcaceae</taxon>
        <taxon>Thermogladius</taxon>
    </lineage>
</organism>
<feature type="transmembrane region" description="Helical" evidence="6">
    <location>
        <begin position="285"/>
        <end position="307"/>
    </location>
</feature>
<evidence type="ECO:0000256" key="1">
    <source>
        <dbReference type="ARBA" id="ARBA00004651"/>
    </source>
</evidence>
<evidence type="ECO:0000256" key="2">
    <source>
        <dbReference type="ARBA" id="ARBA00022475"/>
    </source>
</evidence>
<dbReference type="GeneID" id="13013588"/>
<gene>
    <name evidence="8" type="ordered locus">TCELL_1267</name>
</gene>
<feature type="transmembrane region" description="Helical" evidence="6">
    <location>
        <begin position="390"/>
        <end position="412"/>
    </location>
</feature>
<keyword evidence="4 6" id="KW-1133">Transmembrane helix</keyword>
<protein>
    <submittedName>
        <fullName evidence="8">Na+/H+ antiporter, subunit MnhD</fullName>
    </submittedName>
</protein>
<feature type="transmembrane region" description="Helical" evidence="6">
    <location>
        <begin position="34"/>
        <end position="57"/>
    </location>
</feature>
<dbReference type="KEGG" id="thg:TCELL_1267"/>
<dbReference type="InterPro" id="IPR001750">
    <property type="entry name" value="ND/Mrp_TM"/>
</dbReference>
<feature type="transmembrane region" description="Helical" evidence="6">
    <location>
        <begin position="6"/>
        <end position="27"/>
    </location>
</feature>
<evidence type="ECO:0000256" key="3">
    <source>
        <dbReference type="ARBA" id="ARBA00022692"/>
    </source>
</evidence>
<dbReference type="PANTHER" id="PTHR42703:SF1">
    <property type="entry name" value="NA(+)_H(+) ANTIPORTER SUBUNIT D1"/>
    <property type="match status" value="1"/>
</dbReference>
<feature type="transmembrane region" description="Helical" evidence="6">
    <location>
        <begin position="466"/>
        <end position="489"/>
    </location>
</feature>
<sequence length="525" mass="56298">MLRELAFNLLGVFLPVTAIVAFAIPLLGRARNSVPWALAMFAALFDAVTATVVYAAVATGDRPLVYPFGGWPPPIGITYEIDAFNGVLGLLTGWVVLAITIYSKWYEKEMDEPVWYYTLLVGLMIGLLGCLYTGDAFNLFVMIEVLSISAYGLVAYHKQRAEAVEAASKYALIGAVATNMYFLALVIIYGNYSTLNMADLALVGRAYLASPLPALLAVSFSLWVFTYKAAVFPNHFWLPDAHPEAPTPVSAALSGLVVNIGVYAVARFLYTIFGYNNALGVYRHVVLLALLLLGCASALLGAFMMLVQRDIKRLLAYSTISHIGLALMVGSLGFVVAGSALVLALTAMVAHLVSHSISKATLFMASGVFIHEAGSRDLDAMRGLGRVRPLSAIAMTVSFMNLAGFIPFVGFFSKLMMYQAFLDAGLPILAFIVILVSAVSLLGYMKPIYSIAFSFKKDAPVSSPKIEPVEVLLVAMTASLLGLGLILGLNPGVFSQPASSLTPQGVDDYIKAYLEARKTLGGPYG</sequence>
<feature type="transmembrane region" description="Helical" evidence="6">
    <location>
        <begin position="212"/>
        <end position="230"/>
    </location>
</feature>
<keyword evidence="3 6" id="KW-0812">Transmembrane</keyword>
<dbReference type="OrthoDB" id="19089at2157"/>
<dbReference type="Proteomes" id="UP000005270">
    <property type="component" value="Chromosome"/>
</dbReference>
<keyword evidence="5 6" id="KW-0472">Membrane</keyword>
<feature type="transmembrane region" description="Helical" evidence="6">
    <location>
        <begin position="140"/>
        <end position="158"/>
    </location>
</feature>
<dbReference type="RefSeq" id="WP_014737940.1">
    <property type="nucleotide sequence ID" value="NC_017954.1"/>
</dbReference>
<name>I3TG02_THEC1</name>
<dbReference type="InParanoid" id="I3TG02"/>
<feature type="transmembrane region" description="Helical" evidence="6">
    <location>
        <begin position="77"/>
        <end position="102"/>
    </location>
</feature>
<feature type="transmembrane region" description="Helical" evidence="6">
    <location>
        <begin position="424"/>
        <end position="445"/>
    </location>
</feature>
<dbReference type="Pfam" id="PF00361">
    <property type="entry name" value="Proton_antipo_M"/>
    <property type="match status" value="1"/>
</dbReference>
<feature type="domain" description="NADH:quinone oxidoreductase/Mrp antiporter transmembrane" evidence="7">
    <location>
        <begin position="135"/>
        <end position="435"/>
    </location>
</feature>
<dbReference type="InterPro" id="IPR050586">
    <property type="entry name" value="CPA3_Na-H_Antiporter_D"/>
</dbReference>
<dbReference type="eggNOG" id="arCOG01537">
    <property type="taxonomic scope" value="Archaea"/>
</dbReference>
<evidence type="ECO:0000313" key="9">
    <source>
        <dbReference type="Proteomes" id="UP000005270"/>
    </source>
</evidence>
<evidence type="ECO:0000259" key="7">
    <source>
        <dbReference type="Pfam" id="PF00361"/>
    </source>
</evidence>
<dbReference type="FunCoup" id="I3TG02">
    <property type="interactions" value="1"/>
</dbReference>
<evidence type="ECO:0000256" key="5">
    <source>
        <dbReference type="ARBA" id="ARBA00023136"/>
    </source>
</evidence>
<accession>I3TG02</accession>
<dbReference type="AlphaFoldDB" id="I3TG02"/>
<feature type="transmembrane region" description="Helical" evidence="6">
    <location>
        <begin position="114"/>
        <end position="134"/>
    </location>
</feature>
<feature type="transmembrane region" description="Helical" evidence="6">
    <location>
        <begin position="314"/>
        <end position="336"/>
    </location>
</feature>
<dbReference type="GO" id="GO:0005886">
    <property type="term" value="C:plasma membrane"/>
    <property type="evidence" value="ECO:0007669"/>
    <property type="project" value="UniProtKB-SubCell"/>
</dbReference>
<evidence type="ECO:0000256" key="6">
    <source>
        <dbReference type="SAM" id="Phobius"/>
    </source>
</evidence>
<dbReference type="PANTHER" id="PTHR42703">
    <property type="entry name" value="NADH DEHYDROGENASE"/>
    <property type="match status" value="1"/>
</dbReference>
<dbReference type="EMBL" id="CP003531">
    <property type="protein sequence ID" value="AFK51690.1"/>
    <property type="molecule type" value="Genomic_DNA"/>
</dbReference>
<reference evidence="8 9" key="1">
    <citation type="journal article" date="2012" name="J. Bacteriol.">
        <title>Complete genome sequence of the hyperthermophilic cellulolytic Crenarchaeon 'Thermogladius cellulolyticus' 1633.</title>
        <authorList>
            <person name="Mardanov A.V."/>
            <person name="Kochetkova T.V."/>
            <person name="Beletsky A.V."/>
            <person name="Bonch-Osmolovskaya E.A."/>
            <person name="Ravin N.V."/>
            <person name="Skryabin K.G."/>
        </authorList>
    </citation>
    <scope>NUCLEOTIDE SEQUENCE [LARGE SCALE GENOMIC DNA]</scope>
    <source>
        <strain evidence="9">DSM 22663 / VKM B-2946 / 1633</strain>
    </source>
</reference>
<evidence type="ECO:0000256" key="4">
    <source>
        <dbReference type="ARBA" id="ARBA00022989"/>
    </source>
</evidence>
<keyword evidence="2" id="KW-1003">Cell membrane</keyword>
<evidence type="ECO:0000313" key="8">
    <source>
        <dbReference type="EMBL" id="AFK51690.1"/>
    </source>
</evidence>
<comment type="subcellular location">
    <subcellularLocation>
        <location evidence="1">Cell membrane</location>
        <topology evidence="1">Multi-pass membrane protein</topology>
    </subcellularLocation>
</comment>